<gene>
    <name evidence="1" type="ORF">POTOM_033868</name>
</gene>
<dbReference type="EMBL" id="JAAWWB010000018">
    <property type="protein sequence ID" value="KAG6760690.1"/>
    <property type="molecule type" value="Genomic_DNA"/>
</dbReference>
<protein>
    <submittedName>
        <fullName evidence="1">Uncharacterized protein</fullName>
    </submittedName>
</protein>
<evidence type="ECO:0000313" key="1">
    <source>
        <dbReference type="EMBL" id="KAG6760690.1"/>
    </source>
</evidence>
<organism evidence="1 2">
    <name type="scientific">Populus tomentosa</name>
    <name type="common">Chinese white poplar</name>
    <dbReference type="NCBI Taxonomy" id="118781"/>
    <lineage>
        <taxon>Eukaryota</taxon>
        <taxon>Viridiplantae</taxon>
        <taxon>Streptophyta</taxon>
        <taxon>Embryophyta</taxon>
        <taxon>Tracheophyta</taxon>
        <taxon>Spermatophyta</taxon>
        <taxon>Magnoliopsida</taxon>
        <taxon>eudicotyledons</taxon>
        <taxon>Gunneridae</taxon>
        <taxon>Pentapetalae</taxon>
        <taxon>rosids</taxon>
        <taxon>fabids</taxon>
        <taxon>Malpighiales</taxon>
        <taxon>Salicaceae</taxon>
        <taxon>Saliceae</taxon>
        <taxon>Populus</taxon>
    </lineage>
</organism>
<sequence>MGERTVKARGRLHCNITPKRTRVWGRWRWVTAAILDSFSGIPFTYSLLALTNGKMPHQLLARGFVGLHIEEVKRWGMELKAKGVLVHGNIDNRCLRVEHHQDSHANARPVILQRRKRKDTLRFADFSRSVIIPSEENIQGMQMVSFLCCRCDRHCSLESDKTGSRALKQKLITLSALHPTIFVFTGNGSKYSLIILWTFFQIVFSVESVDP</sequence>
<dbReference type="Proteomes" id="UP000886885">
    <property type="component" value="Chromosome 9D"/>
</dbReference>
<name>A0A8X7ZC26_POPTO</name>
<evidence type="ECO:0000313" key="2">
    <source>
        <dbReference type="Proteomes" id="UP000886885"/>
    </source>
</evidence>
<keyword evidence="2" id="KW-1185">Reference proteome</keyword>
<proteinExistence type="predicted"/>
<dbReference type="AlphaFoldDB" id="A0A8X7ZC26"/>
<reference evidence="1" key="1">
    <citation type="journal article" date="2020" name="bioRxiv">
        <title>Hybrid origin of Populus tomentosa Carr. identified through genome sequencing and phylogenomic analysis.</title>
        <authorList>
            <person name="An X."/>
            <person name="Gao K."/>
            <person name="Chen Z."/>
            <person name="Li J."/>
            <person name="Yang X."/>
            <person name="Yang X."/>
            <person name="Zhou J."/>
            <person name="Guo T."/>
            <person name="Zhao T."/>
            <person name="Huang S."/>
            <person name="Miao D."/>
            <person name="Khan W.U."/>
            <person name="Rao P."/>
            <person name="Ye M."/>
            <person name="Lei B."/>
            <person name="Liao W."/>
            <person name="Wang J."/>
            <person name="Ji L."/>
            <person name="Li Y."/>
            <person name="Guo B."/>
            <person name="Mustafa N.S."/>
            <person name="Li S."/>
            <person name="Yun Q."/>
            <person name="Keller S.R."/>
            <person name="Mao J."/>
            <person name="Zhang R."/>
            <person name="Strauss S.H."/>
        </authorList>
    </citation>
    <scope>NUCLEOTIDE SEQUENCE</scope>
    <source>
        <strain evidence="1">GM15</strain>
        <tissue evidence="1">Leaf</tissue>
    </source>
</reference>
<comment type="caution">
    <text evidence="1">The sequence shown here is derived from an EMBL/GenBank/DDBJ whole genome shotgun (WGS) entry which is preliminary data.</text>
</comment>
<accession>A0A8X7ZC26</accession>